<dbReference type="RefSeq" id="WP_214160198.1">
    <property type="nucleotide sequence ID" value="NZ_JAHBAY010000019.1"/>
</dbReference>
<evidence type="ECO:0000313" key="8">
    <source>
        <dbReference type="Proteomes" id="UP001197247"/>
    </source>
</evidence>
<keyword evidence="2" id="KW-1003">Cell membrane</keyword>
<feature type="transmembrane region" description="Helical" evidence="6">
    <location>
        <begin position="45"/>
        <end position="63"/>
    </location>
</feature>
<evidence type="ECO:0000256" key="1">
    <source>
        <dbReference type="ARBA" id="ARBA00004651"/>
    </source>
</evidence>
<feature type="transmembrane region" description="Helical" evidence="6">
    <location>
        <begin position="144"/>
        <end position="163"/>
    </location>
</feature>
<feature type="transmembrane region" description="Helical" evidence="6">
    <location>
        <begin position="183"/>
        <end position="205"/>
    </location>
</feature>
<organism evidence="7 8">
    <name type="scientific">Kineosporia corallincola</name>
    <dbReference type="NCBI Taxonomy" id="2835133"/>
    <lineage>
        <taxon>Bacteria</taxon>
        <taxon>Bacillati</taxon>
        <taxon>Actinomycetota</taxon>
        <taxon>Actinomycetes</taxon>
        <taxon>Kineosporiales</taxon>
        <taxon>Kineosporiaceae</taxon>
        <taxon>Kineosporia</taxon>
    </lineage>
</organism>
<evidence type="ECO:0000256" key="2">
    <source>
        <dbReference type="ARBA" id="ARBA00022475"/>
    </source>
</evidence>
<dbReference type="PANTHER" id="PTHR30086:SF20">
    <property type="entry name" value="ARGININE EXPORTER PROTEIN ARGO-RELATED"/>
    <property type="match status" value="1"/>
</dbReference>
<keyword evidence="8" id="KW-1185">Reference proteome</keyword>
<dbReference type="Proteomes" id="UP001197247">
    <property type="component" value="Unassembled WGS sequence"/>
</dbReference>
<feature type="transmembrane region" description="Helical" evidence="6">
    <location>
        <begin position="110"/>
        <end position="132"/>
    </location>
</feature>
<comment type="caution">
    <text evidence="7">The sequence shown here is derived from an EMBL/GenBank/DDBJ whole genome shotgun (WGS) entry which is preliminary data.</text>
</comment>
<keyword evidence="3 6" id="KW-0812">Transmembrane</keyword>
<evidence type="ECO:0000256" key="5">
    <source>
        <dbReference type="ARBA" id="ARBA00023136"/>
    </source>
</evidence>
<keyword evidence="5 6" id="KW-0472">Membrane</keyword>
<evidence type="ECO:0000256" key="3">
    <source>
        <dbReference type="ARBA" id="ARBA00022692"/>
    </source>
</evidence>
<comment type="subcellular location">
    <subcellularLocation>
        <location evidence="1">Cell membrane</location>
        <topology evidence="1">Multi-pass membrane protein</topology>
    </subcellularLocation>
</comment>
<sequence length="209" mass="21518">MQITAVAGFAAVAFTLIAVPGPDWAYVLAAGAHDRVVLPAVTGLMIGYTLITLVVVAGAGPLLTRRPFALTVLTVAGAGYLTYLGVRTIRASGRVPGAPQAPLASSPGRYLVRGIGVSALNPKGLLVFLSILPQFTRESGAWPLSAQIAVLGSVFVLITALFYVPLGYAADRVLGARPGLTRITTRIAGAAMIVLGLALLAEHVLHDIG</sequence>
<evidence type="ECO:0000313" key="7">
    <source>
        <dbReference type="EMBL" id="MBT0773658.1"/>
    </source>
</evidence>
<proteinExistence type="predicted"/>
<dbReference type="PANTHER" id="PTHR30086">
    <property type="entry name" value="ARGININE EXPORTER PROTEIN ARGO"/>
    <property type="match status" value="1"/>
</dbReference>
<feature type="transmembrane region" description="Helical" evidence="6">
    <location>
        <begin position="70"/>
        <end position="90"/>
    </location>
</feature>
<evidence type="ECO:0000256" key="4">
    <source>
        <dbReference type="ARBA" id="ARBA00022989"/>
    </source>
</evidence>
<evidence type="ECO:0000256" key="6">
    <source>
        <dbReference type="SAM" id="Phobius"/>
    </source>
</evidence>
<protein>
    <submittedName>
        <fullName evidence="7">LysE family translocator</fullName>
    </submittedName>
</protein>
<accession>A0ABS5TS73</accession>
<reference evidence="7 8" key="1">
    <citation type="submission" date="2021-05" db="EMBL/GenBank/DDBJ databases">
        <title>Kineosporia and Streptomyces sp. nov. two new marine actinobacteria isolated from Coral.</title>
        <authorList>
            <person name="Buangrab K."/>
            <person name="Sutthacheep M."/>
            <person name="Yeemin T."/>
            <person name="Harunari E."/>
            <person name="Igarashi Y."/>
            <person name="Kanchanasin P."/>
            <person name="Tanasupawat S."/>
            <person name="Phongsopitanun W."/>
        </authorList>
    </citation>
    <scope>NUCLEOTIDE SEQUENCE [LARGE SCALE GENOMIC DNA]</scope>
    <source>
        <strain evidence="7 8">J2-2</strain>
    </source>
</reference>
<gene>
    <name evidence="7" type="ORF">KIH74_32235</name>
</gene>
<keyword evidence="4 6" id="KW-1133">Transmembrane helix</keyword>
<name>A0ABS5TS73_9ACTN</name>
<dbReference type="Pfam" id="PF01810">
    <property type="entry name" value="LysE"/>
    <property type="match status" value="1"/>
</dbReference>
<dbReference type="EMBL" id="JAHBAY010000019">
    <property type="protein sequence ID" value="MBT0773658.1"/>
    <property type="molecule type" value="Genomic_DNA"/>
</dbReference>
<dbReference type="InterPro" id="IPR001123">
    <property type="entry name" value="LeuE-type"/>
</dbReference>